<keyword evidence="3" id="KW-0819">tRNA processing</keyword>
<comment type="subunit">
    <text evidence="2">Homodimer.</text>
</comment>
<keyword evidence="6" id="KW-0255">Endonuclease</keyword>
<dbReference type="Pfam" id="PF23023">
    <property type="entry name" value="Anti-Pycsar_Apyc1"/>
    <property type="match status" value="1"/>
</dbReference>
<name>A0A5C5G118_9BASI</name>
<keyword evidence="10" id="KW-1185">Reference proteome</keyword>
<protein>
    <submittedName>
        <fullName evidence="9">Beta-lactamase-like protein</fullName>
    </submittedName>
</protein>
<dbReference type="EMBL" id="SOZI01000029">
    <property type="protein sequence ID" value="TNY22179.1"/>
    <property type="molecule type" value="Genomic_DNA"/>
</dbReference>
<evidence type="ECO:0000256" key="6">
    <source>
        <dbReference type="ARBA" id="ARBA00022759"/>
    </source>
</evidence>
<dbReference type="PANTHER" id="PTHR46018:SF2">
    <property type="entry name" value="ZINC PHOSPHODIESTERASE ELAC PROTEIN 1"/>
    <property type="match status" value="1"/>
</dbReference>
<sequence length="444" mass="48159">MPPDIISVTFLGTAAGRPSTTRNVSSLVVKLDSKLWVFDAGEGTQHQMMQPDCRLAMGRVARIFVTHMHADHVNGLPGLLCTISTGEGSVLPGQEDPRIGDSLGTPPTEIYGPSGLRLFLRTCLGLTQSILSRPYVVHELLFADEPEEVGELHPSERRGRSIRPDGDGYWRDFVGEEEGGGISVSAGPIQHTIRCLGYLLTESPRSLPIQPKLYIPHLKSPTNAAALAVEGVKNPLSILSRLQTSREPVTLADGTVLRPPELDPHGGRRVMILGDTFDARAMVALARPPGTSDLREGGEVDLVVHEATNAYLPTLDDSQAPGKQRDGAPITEESVRLLAREHGHSTPRVAGEFARLAGARQLVLNHLSVKYPDPEAPGARGASSESRDKWGAMLREIERQAEEALLGGEARGEGEEQRVRAARDFMEVEVARRDKRGGKKARVQ</sequence>
<dbReference type="InterPro" id="IPR013471">
    <property type="entry name" value="RNase_Z/BN"/>
</dbReference>
<keyword evidence="4" id="KW-0540">Nuclease</keyword>
<evidence type="ECO:0000256" key="3">
    <source>
        <dbReference type="ARBA" id="ARBA00022694"/>
    </source>
</evidence>
<evidence type="ECO:0000256" key="8">
    <source>
        <dbReference type="ARBA" id="ARBA00022833"/>
    </source>
</evidence>
<dbReference type="OrthoDB" id="527344at2759"/>
<evidence type="ECO:0000256" key="4">
    <source>
        <dbReference type="ARBA" id="ARBA00022722"/>
    </source>
</evidence>
<gene>
    <name evidence="9" type="ORF">DMC30DRAFT_349299</name>
</gene>
<keyword evidence="8" id="KW-0862">Zinc</keyword>
<dbReference type="PANTHER" id="PTHR46018">
    <property type="entry name" value="ZINC PHOSPHODIESTERASE ELAC PROTEIN 1"/>
    <property type="match status" value="1"/>
</dbReference>
<dbReference type="STRING" id="5288.A0A5C5G118"/>
<evidence type="ECO:0000313" key="10">
    <source>
        <dbReference type="Proteomes" id="UP000311382"/>
    </source>
</evidence>
<dbReference type="HAMAP" id="MF_01818">
    <property type="entry name" value="RNase_Z_BN"/>
    <property type="match status" value="1"/>
</dbReference>
<evidence type="ECO:0000256" key="2">
    <source>
        <dbReference type="ARBA" id="ARBA00011738"/>
    </source>
</evidence>
<dbReference type="GO" id="GO:0005634">
    <property type="term" value="C:nucleus"/>
    <property type="evidence" value="ECO:0007669"/>
    <property type="project" value="TreeGrafter"/>
</dbReference>
<evidence type="ECO:0000256" key="5">
    <source>
        <dbReference type="ARBA" id="ARBA00022723"/>
    </source>
</evidence>
<dbReference type="AlphaFoldDB" id="A0A5C5G118"/>
<comment type="cofactor">
    <cofactor evidence="1">
        <name>Zn(2+)</name>
        <dbReference type="ChEBI" id="CHEBI:29105"/>
    </cofactor>
</comment>
<keyword evidence="7" id="KW-0378">Hydrolase</keyword>
<evidence type="ECO:0000256" key="1">
    <source>
        <dbReference type="ARBA" id="ARBA00001947"/>
    </source>
</evidence>
<dbReference type="Gene3D" id="3.60.15.10">
    <property type="entry name" value="Ribonuclease Z/Hydroxyacylglutathione hydrolase-like"/>
    <property type="match status" value="1"/>
</dbReference>
<proteinExistence type="inferred from homology"/>
<dbReference type="Proteomes" id="UP000311382">
    <property type="component" value="Unassembled WGS sequence"/>
</dbReference>
<dbReference type="SUPFAM" id="SSF56281">
    <property type="entry name" value="Metallo-hydrolase/oxidoreductase"/>
    <property type="match status" value="1"/>
</dbReference>
<dbReference type="GO" id="GO:0046872">
    <property type="term" value="F:metal ion binding"/>
    <property type="evidence" value="ECO:0007669"/>
    <property type="project" value="UniProtKB-KW"/>
</dbReference>
<dbReference type="CDD" id="cd07717">
    <property type="entry name" value="RNaseZ_ZiPD-like_MBL-fold"/>
    <property type="match status" value="1"/>
</dbReference>
<dbReference type="InterPro" id="IPR036866">
    <property type="entry name" value="RibonucZ/Hydroxyglut_hydro"/>
</dbReference>
<evidence type="ECO:0000256" key="7">
    <source>
        <dbReference type="ARBA" id="ARBA00022801"/>
    </source>
</evidence>
<accession>A0A5C5G118</accession>
<dbReference type="GO" id="GO:0042781">
    <property type="term" value="F:3'-tRNA processing endoribonuclease activity"/>
    <property type="evidence" value="ECO:0007669"/>
    <property type="project" value="TreeGrafter"/>
</dbReference>
<evidence type="ECO:0000313" key="9">
    <source>
        <dbReference type="EMBL" id="TNY22179.1"/>
    </source>
</evidence>
<comment type="caution">
    <text evidence="9">The sequence shown here is derived from an EMBL/GenBank/DDBJ whole genome shotgun (WGS) entry which is preliminary data.</text>
</comment>
<organism evidence="9 10">
    <name type="scientific">Rhodotorula diobovata</name>
    <dbReference type="NCBI Taxonomy" id="5288"/>
    <lineage>
        <taxon>Eukaryota</taxon>
        <taxon>Fungi</taxon>
        <taxon>Dikarya</taxon>
        <taxon>Basidiomycota</taxon>
        <taxon>Pucciniomycotina</taxon>
        <taxon>Microbotryomycetes</taxon>
        <taxon>Sporidiobolales</taxon>
        <taxon>Sporidiobolaceae</taxon>
        <taxon>Rhodotorula</taxon>
    </lineage>
</organism>
<reference evidence="9 10" key="1">
    <citation type="submission" date="2019-03" db="EMBL/GenBank/DDBJ databases">
        <title>Rhodosporidium diobovatum UCD-FST 08-225 genome sequencing, assembly, and annotation.</title>
        <authorList>
            <person name="Fakankun I.U."/>
            <person name="Fristensky B."/>
            <person name="Levin D.B."/>
        </authorList>
    </citation>
    <scope>NUCLEOTIDE SEQUENCE [LARGE SCALE GENOMIC DNA]</scope>
    <source>
        <strain evidence="9 10">UCD-FST 08-225</strain>
    </source>
</reference>
<keyword evidence="5" id="KW-0479">Metal-binding</keyword>